<dbReference type="Proteomes" id="UP001374579">
    <property type="component" value="Unassembled WGS sequence"/>
</dbReference>
<dbReference type="GO" id="GO:0006298">
    <property type="term" value="P:mismatch repair"/>
    <property type="evidence" value="ECO:0007669"/>
    <property type="project" value="InterPro"/>
</dbReference>
<sequence>MIRRLSEDVRGRLRTGVALTGVAQCVEELVLNSVDAGATCVAVRVDLQSLMIQVVDNGAGIAKEQLPYVGERYSTSKCHTVEDLDNLRYFGYRGEALASLCSASTFVEIITKPALSAATYSKCFHKGKPLTVTEPNTPRPGRGTTVTAHNLFYNLPVRKKLVKEGLELEKIRYRVAGLALIWPLVSFSLRDDITGNVILQTRKCSGLLATFSSLFGGARAKHMREVWMKGGEFKVSGYVSRENYSRKDLQFVFVNRRLVLKSKVHKMLNTVLGKSVLVRRRGGDRNSKQERSPAAEGGSPTKMFERYAVYVINIDCPFVVYDITFDPSKTLVEFHDWSELTKLIESMLFKFLKEENLLLPSEEGKDGGHPSTSANVEDSASMDPDKVHESDDPFAGAEEGFDEEFHNNLQTKSYTQGISTLNNASSLSSLAVRRPAERRLEGSFVDTEPSSPKKKKLENDNNDTAGQKRQDEDEPVRLYSSAGNVETFLSSERKSPRELSLITTKHRGKVADEQLLPSGQHSEIGNGQKKRESFSDIRDSPESMDEDRDTEIVLPQAVRPSKRVVTQSFHQQASQNTLQAQNSSSNSDSSLKEIRLPSQFAQSSSLSRLRARLAGEPTPTVKSQGKSSAGPSGLHTYRQSEKRDISRQGETREKIESVNSEDNVREIFLPPKKRLSLFKSKSLDAKSSGCQEEVVPLKKRSPDAKKHPHKSQSRTSDDISVNYGSVQISEAKKSKRRKSEESNLMTTRYDLPSRVHGTHRGSAYSHTRASGSSVTSHHPQLHQSRHKAHRKDPTLHTSSNMRSHKQPASTHGHKGTPHPPRKQAVQAKQTCSSIYTEDEVHMPSTSVARDDSDFQQTPEISGSQQSVSRAEHFCTSSSRLQGADYSRLNPSVSKPWSLSEFDQPTPRPPTFHESRQSEFDLSVCGPSHNDQTASQSLRASHPVSTKPDADHTRQGSKILSPQMSGGVSQASKLARLMRTEEVSSSGDDSAGPAEMDVNKKTIQPTHGNFQRLPLSFQSEQNCPSLCHQEYHVTPMSQVYPVKEPQCSNQTATAVDMLRNTGSNQSNTLNDRRSNDTVDLRRRFPQLTLIETPHTALKHYSRERHVKDASSTDSEFSAYHRTQDRSLHQEFAAFDLFQTPGEGAVNSSFSGQESDVTTGHLNFTQFEMSGIAGDTGELRRGHSQAEKFNFAAVYSAPFSAREAVSASQDYVPENLVGSLAPSTRGQMSSSGDAPENSNLLFPEEHAVSSQGFSLDPYPFNISPSPTPFSIHQEDNFAGAYPKELSQIQQDTQGFSFLTSQGFVPQLREEGSLPFTLKSKDLFQSPAGKRQSDSPMSTHSAGFSPAANDPLLSASDDRNCASPVPGSMTKRHASSNDNAKETVSSAAEVVCPQLTTSLMGDSSSEKIDASNDSPSKQESSTISTTVIEGKPDSRSSLAAKLSQAKAKVTADEDKNAGRGHSIIPESNEDNEQAISSQSVKSSDAFISHPQTNAEDSESHSTAQDVIVIAHQSVHTETKIDLGSIEIQEDVHFHLQCKNSDPDSEQKTASQRLLLASQNSASGQLQHPGRSSMASTSENQEEGMVLTGKSEIPCAQRVVISSTASASYGSSAEISSTRESTISLASSYMPFEIPHSKDNNVSQRDENKVKEKQTSEESQGNNQQREARTSKDYQRHENAASASSSSDRTASSSVQGTLVSSISSQVADMSRSDTKREMVVERTYNLSFLSGRKFKPQMTSTALLSTKKTTATSVGSSVCSEIEVQETPLCSSDAEEQKSAAIAPQQSDGFSNSVPDCALISETESTNLAAGHAAVTLETKFSQSLPDNELASILAPESHCQTTADTDRDISSQNSLTDSDLARIVMPEHQSQTYTPTAEKVAIRPKSMLDNELTHAMAPERHACTTAVQDPETSASTQGSVSDDVLANMDILENQNHTGTMPDSNYATFDSVPDDVIVHALTQENELLMADVSAKQVTAGTSSQVLNQALTDSFTQVTPITSAVSDNFTQNAYKLQSALSPMLSSSSAESNPSQCVSVTQMRSQRRASATVILGGEKLDAERSKHAVGNISAETEQAADGCQGYSVQRGNNNQTGVTGGEGEEDEGREGGGGPATEVQWIPVTDPLTGATVYMNSRSGHTLTQAQWNEMDMNLEQHDNNYQNQRQTTSTKTPKQTKIQELSPLSRGTLEALLADHFEADDEESRLKWREGSKHMMDEDSGGRSVSDILSTWENPVFRKPEQILQTATRSQAGKVARTFFPPTTFTKHMLAGGKVVGQLDNKFVACLIQEGTTAVASTSTEQNGDGEGLVVLFDQHAAHERVRLEQLISDVYEKDGSGKSEGRRIQRTDVKPPRMVLLSEEDVRIMQSFRGEYDRIGVAFDVDKHHRDRVHIHTIPACISQREANDMKRGKDPLSYEYVEIMIREHNQLLLSTAGARLQLPQQVHRLLATHACKGAIKFGDTVSVSTCQELLSSLSSCDLPFQCAHGRPSIAPLISLRQLKLAASDNRPAPNLWKLRQRVSGLQDKDQ</sequence>
<proteinExistence type="inferred from homology"/>
<keyword evidence="2" id="KW-0227">DNA damage</keyword>
<evidence type="ECO:0000259" key="5">
    <source>
        <dbReference type="SMART" id="SM01340"/>
    </source>
</evidence>
<dbReference type="Pfam" id="PF02518">
    <property type="entry name" value="HATPase_c"/>
    <property type="match status" value="1"/>
</dbReference>
<dbReference type="InterPro" id="IPR042120">
    <property type="entry name" value="MutL_C_dimsub"/>
</dbReference>
<feature type="region of interest" description="Disordered" evidence="3">
    <location>
        <begin position="360"/>
        <end position="398"/>
    </location>
</feature>
<feature type="compositionally biased region" description="Polar residues" evidence="3">
    <location>
        <begin position="1408"/>
        <end position="1424"/>
    </location>
</feature>
<dbReference type="PANTHER" id="PTHR10073:SF47">
    <property type="entry name" value="DNA MISMATCH REPAIR PROTEIN MLH3"/>
    <property type="match status" value="1"/>
</dbReference>
<feature type="compositionally biased region" description="Polar residues" evidence="3">
    <location>
        <begin position="826"/>
        <end position="835"/>
    </location>
</feature>
<feature type="region of interest" description="Disordered" evidence="3">
    <location>
        <begin position="2020"/>
        <end position="2039"/>
    </location>
</feature>
<reference evidence="6 7" key="1">
    <citation type="submission" date="2024-02" db="EMBL/GenBank/DDBJ databases">
        <title>Chromosome-scale genome assembly of the rough periwinkle Littorina saxatilis.</title>
        <authorList>
            <person name="De Jode A."/>
            <person name="Faria R."/>
            <person name="Formenti G."/>
            <person name="Sims Y."/>
            <person name="Smith T.P."/>
            <person name="Tracey A."/>
            <person name="Wood J.M.D."/>
            <person name="Zagrodzka Z.B."/>
            <person name="Johannesson K."/>
            <person name="Butlin R.K."/>
            <person name="Leder E.H."/>
        </authorList>
    </citation>
    <scope>NUCLEOTIDE SEQUENCE [LARGE SCALE GENOMIC DNA]</scope>
    <source>
        <strain evidence="6">Snail1</strain>
        <tissue evidence="6">Muscle</tissue>
    </source>
</reference>
<dbReference type="Gene3D" id="3.30.230.10">
    <property type="match status" value="1"/>
</dbReference>
<evidence type="ECO:0000313" key="6">
    <source>
        <dbReference type="EMBL" id="KAK7103457.1"/>
    </source>
</evidence>
<feature type="compositionally biased region" description="Basic residues" evidence="3">
    <location>
        <begin position="811"/>
        <end position="821"/>
    </location>
</feature>
<keyword evidence="7" id="KW-1185">Reference proteome</keyword>
<feature type="compositionally biased region" description="Polar residues" evidence="3">
    <location>
        <begin position="1391"/>
        <end position="1400"/>
    </location>
</feature>
<feature type="region of interest" description="Disordered" evidence="3">
    <location>
        <begin position="438"/>
        <end position="663"/>
    </location>
</feature>
<evidence type="ECO:0000256" key="2">
    <source>
        <dbReference type="ARBA" id="ARBA00022763"/>
    </source>
</evidence>
<feature type="compositionally biased region" description="Polar residues" evidence="3">
    <location>
        <begin position="1470"/>
        <end position="1479"/>
    </location>
</feature>
<dbReference type="InterPro" id="IPR003594">
    <property type="entry name" value="HATPase_dom"/>
</dbReference>
<feature type="region of interest" description="Disordered" evidence="3">
    <location>
        <begin position="678"/>
        <end position="995"/>
    </location>
</feature>
<gene>
    <name evidence="6" type="ORF">V1264_018345</name>
</gene>
<dbReference type="SUPFAM" id="SSF54211">
    <property type="entry name" value="Ribosomal protein S5 domain 2-like"/>
    <property type="match status" value="1"/>
</dbReference>
<dbReference type="GO" id="GO:0005524">
    <property type="term" value="F:ATP binding"/>
    <property type="evidence" value="ECO:0007669"/>
    <property type="project" value="InterPro"/>
</dbReference>
<feature type="region of interest" description="Disordered" evidence="3">
    <location>
        <begin position="2079"/>
        <end position="2115"/>
    </location>
</feature>
<dbReference type="SUPFAM" id="SSF55874">
    <property type="entry name" value="ATPase domain of HSP90 chaperone/DNA topoisomerase II/histidine kinase"/>
    <property type="match status" value="1"/>
</dbReference>
<feature type="compositionally biased region" description="Low complexity" evidence="3">
    <location>
        <begin position="1676"/>
        <end position="1690"/>
    </location>
</feature>
<dbReference type="Pfam" id="PF01119">
    <property type="entry name" value="DNA_mis_repair"/>
    <property type="match status" value="1"/>
</dbReference>
<feature type="compositionally biased region" description="Polar residues" evidence="3">
    <location>
        <begin position="854"/>
        <end position="880"/>
    </location>
</feature>
<name>A0AAN9GCQ4_9CAEN</name>
<feature type="compositionally biased region" description="Polar residues" evidence="3">
    <location>
        <begin position="955"/>
        <end position="971"/>
    </location>
</feature>
<dbReference type="NCBIfam" id="TIGR00585">
    <property type="entry name" value="mutl"/>
    <property type="match status" value="1"/>
</dbReference>
<dbReference type="GO" id="GO:0016887">
    <property type="term" value="F:ATP hydrolysis activity"/>
    <property type="evidence" value="ECO:0007669"/>
    <property type="project" value="InterPro"/>
</dbReference>
<dbReference type="SMART" id="SM01340">
    <property type="entry name" value="DNA_mis_repair"/>
    <property type="match status" value="1"/>
</dbReference>
<feature type="compositionally biased region" description="Basic residues" evidence="3">
    <location>
        <begin position="779"/>
        <end position="790"/>
    </location>
</feature>
<dbReference type="GO" id="GO:0032300">
    <property type="term" value="C:mismatch repair complex"/>
    <property type="evidence" value="ECO:0007669"/>
    <property type="project" value="InterPro"/>
</dbReference>
<feature type="compositionally biased region" description="Polar residues" evidence="3">
    <location>
        <begin position="795"/>
        <end position="809"/>
    </location>
</feature>
<feature type="compositionally biased region" description="Low complexity" evidence="3">
    <location>
        <begin position="2020"/>
        <end position="2030"/>
    </location>
</feature>
<feature type="region of interest" description="Disordered" evidence="3">
    <location>
        <begin position="1557"/>
        <end position="1582"/>
    </location>
</feature>
<dbReference type="InterPro" id="IPR020568">
    <property type="entry name" value="Ribosomal_Su5_D2-typ_SF"/>
</dbReference>
<feature type="compositionally biased region" description="Polar residues" evidence="3">
    <location>
        <begin position="564"/>
        <end position="581"/>
    </location>
</feature>
<feature type="compositionally biased region" description="Polar residues" evidence="3">
    <location>
        <begin position="1486"/>
        <end position="1499"/>
    </location>
</feature>
<dbReference type="PANTHER" id="PTHR10073">
    <property type="entry name" value="DNA MISMATCH REPAIR PROTEIN MLH, PMS, MUTL"/>
    <property type="match status" value="1"/>
</dbReference>
<feature type="compositionally biased region" description="Polar residues" evidence="3">
    <location>
        <begin position="718"/>
        <end position="728"/>
    </location>
</feature>
<dbReference type="InterPro" id="IPR037198">
    <property type="entry name" value="MutL_C_sf"/>
</dbReference>
<feature type="compositionally biased region" description="Polar residues" evidence="3">
    <location>
        <begin position="481"/>
        <end position="490"/>
    </location>
</feature>
<dbReference type="GO" id="GO:0030983">
    <property type="term" value="F:mismatched DNA binding"/>
    <property type="evidence" value="ECO:0007669"/>
    <property type="project" value="InterPro"/>
</dbReference>
<comment type="similarity">
    <text evidence="1">Belongs to the DNA mismatch repair MutL/HexB family.</text>
</comment>
<dbReference type="EMBL" id="JBAMIC010000008">
    <property type="protein sequence ID" value="KAK7103457.1"/>
    <property type="molecule type" value="Genomic_DNA"/>
</dbReference>
<organism evidence="6 7">
    <name type="scientific">Littorina saxatilis</name>
    <dbReference type="NCBI Taxonomy" id="31220"/>
    <lineage>
        <taxon>Eukaryota</taxon>
        <taxon>Metazoa</taxon>
        <taxon>Spiralia</taxon>
        <taxon>Lophotrochozoa</taxon>
        <taxon>Mollusca</taxon>
        <taxon>Gastropoda</taxon>
        <taxon>Caenogastropoda</taxon>
        <taxon>Littorinimorpha</taxon>
        <taxon>Littorinoidea</taxon>
        <taxon>Littorinidae</taxon>
        <taxon>Littorina</taxon>
    </lineage>
</organism>
<dbReference type="InterPro" id="IPR013507">
    <property type="entry name" value="DNA_mismatch_S5_2-like"/>
</dbReference>
<feature type="compositionally biased region" description="Polar residues" evidence="3">
    <location>
        <begin position="928"/>
        <end position="938"/>
    </location>
</feature>
<dbReference type="InterPro" id="IPR014721">
    <property type="entry name" value="Ribsml_uS5_D2-typ_fold_subgr"/>
</dbReference>
<comment type="caution">
    <text evidence="6">The sequence shown here is derived from an EMBL/GenBank/DDBJ whole genome shotgun (WGS) entry which is preliminary data.</text>
</comment>
<dbReference type="SMART" id="SM00853">
    <property type="entry name" value="MutL_C"/>
    <property type="match status" value="1"/>
</dbReference>
<dbReference type="InterPro" id="IPR014790">
    <property type="entry name" value="MutL_C"/>
</dbReference>
<dbReference type="GO" id="GO:0140664">
    <property type="term" value="F:ATP-dependent DNA damage sensor activity"/>
    <property type="evidence" value="ECO:0007669"/>
    <property type="project" value="InterPro"/>
</dbReference>
<feature type="compositionally biased region" description="Basic and acidic residues" evidence="3">
    <location>
        <begin position="1631"/>
        <end position="1652"/>
    </location>
</feature>
<feature type="compositionally biased region" description="Polar residues" evidence="3">
    <location>
        <begin position="2081"/>
        <end position="2092"/>
    </location>
</feature>
<feature type="compositionally biased region" description="Polar residues" evidence="3">
    <location>
        <begin position="888"/>
        <end position="902"/>
    </location>
</feature>
<evidence type="ECO:0000259" key="4">
    <source>
        <dbReference type="SMART" id="SM00853"/>
    </source>
</evidence>
<feature type="compositionally biased region" description="Polar residues" evidence="3">
    <location>
        <begin position="1691"/>
        <end position="1704"/>
    </location>
</feature>
<dbReference type="InterPro" id="IPR038973">
    <property type="entry name" value="MutL/Mlh/Pms-like"/>
</dbReference>
<evidence type="ECO:0008006" key="8">
    <source>
        <dbReference type="Google" id="ProtNLM"/>
    </source>
</evidence>
<dbReference type="InterPro" id="IPR002099">
    <property type="entry name" value="MutL/Mlh/PMS"/>
</dbReference>
<dbReference type="Gene3D" id="3.30.1370.100">
    <property type="entry name" value="MutL, C-terminal domain, regulatory subdomain"/>
    <property type="match status" value="1"/>
</dbReference>
<feature type="compositionally biased region" description="Polar residues" evidence="3">
    <location>
        <begin position="620"/>
        <end position="630"/>
    </location>
</feature>
<feature type="compositionally biased region" description="Polar residues" evidence="3">
    <location>
        <begin position="1373"/>
        <end position="1383"/>
    </location>
</feature>
<feature type="domain" description="DNA mismatch repair protein S5" evidence="5">
    <location>
        <begin position="211"/>
        <end position="353"/>
    </location>
</feature>
<dbReference type="Pfam" id="PF08676">
    <property type="entry name" value="MutL_C"/>
    <property type="match status" value="1"/>
</dbReference>
<feature type="compositionally biased region" description="Basic and acidic residues" evidence="3">
    <location>
        <begin position="529"/>
        <end position="541"/>
    </location>
</feature>
<feature type="compositionally biased region" description="Basic and acidic residues" evidence="3">
    <location>
        <begin position="1662"/>
        <end position="1675"/>
    </location>
</feature>
<feature type="compositionally biased region" description="Basic and acidic residues" evidence="3">
    <location>
        <begin position="638"/>
        <end position="656"/>
    </location>
</feature>
<evidence type="ECO:0000313" key="7">
    <source>
        <dbReference type="Proteomes" id="UP001374579"/>
    </source>
</evidence>
<evidence type="ECO:0000256" key="1">
    <source>
        <dbReference type="ARBA" id="ARBA00006082"/>
    </source>
</evidence>
<feature type="domain" description="MutL C-terminal dimerisation" evidence="4">
    <location>
        <begin position="2271"/>
        <end position="2459"/>
    </location>
</feature>
<dbReference type="Gene3D" id="3.30.1540.20">
    <property type="entry name" value="MutL, C-terminal domain, dimerisation subdomain"/>
    <property type="match status" value="1"/>
</dbReference>
<feature type="compositionally biased region" description="Low complexity" evidence="3">
    <location>
        <begin position="1432"/>
        <end position="1445"/>
    </location>
</feature>
<feature type="compositionally biased region" description="Polar residues" evidence="3">
    <location>
        <begin position="764"/>
        <end position="778"/>
    </location>
</feature>
<feature type="compositionally biased region" description="Low complexity" evidence="3">
    <location>
        <begin position="598"/>
        <end position="614"/>
    </location>
</feature>
<accession>A0AAN9GCQ4</accession>
<dbReference type="InterPro" id="IPR036890">
    <property type="entry name" value="HATPase_C_sf"/>
</dbReference>
<dbReference type="Gene3D" id="3.30.565.10">
    <property type="entry name" value="Histidine kinase-like ATPase, C-terminal domain"/>
    <property type="match status" value="1"/>
</dbReference>
<feature type="region of interest" description="Disordered" evidence="3">
    <location>
        <begin position="1629"/>
        <end position="1712"/>
    </location>
</feature>
<evidence type="ECO:0000256" key="3">
    <source>
        <dbReference type="SAM" id="MobiDB-lite"/>
    </source>
</evidence>
<protein>
    <recommendedName>
        <fullName evidence="8">DNA mismatch repair protein S5 domain-containing protein</fullName>
    </recommendedName>
</protein>
<feature type="region of interest" description="Disordered" evidence="3">
    <location>
        <begin position="1323"/>
        <end position="1499"/>
    </location>
</feature>
<dbReference type="InterPro" id="IPR042121">
    <property type="entry name" value="MutL_C_regsub"/>
</dbReference>
<dbReference type="SUPFAM" id="SSF118116">
    <property type="entry name" value="DNA mismatch repair protein MutL"/>
    <property type="match status" value="1"/>
</dbReference>